<reference evidence="2 3" key="1">
    <citation type="submission" date="2017-11" db="EMBL/GenBank/DDBJ databases">
        <title>De-novo sequencing of pomegranate (Punica granatum L.) genome.</title>
        <authorList>
            <person name="Akparov Z."/>
            <person name="Amiraslanov A."/>
            <person name="Hajiyeva S."/>
            <person name="Abbasov M."/>
            <person name="Kaur K."/>
            <person name="Hamwieh A."/>
            <person name="Solovyev V."/>
            <person name="Salamov A."/>
            <person name="Braich B."/>
            <person name="Kosarev P."/>
            <person name="Mahmoud A."/>
            <person name="Hajiyev E."/>
            <person name="Babayeva S."/>
            <person name="Izzatullayeva V."/>
            <person name="Mammadov A."/>
            <person name="Mammadov A."/>
            <person name="Sharifova S."/>
            <person name="Ojaghi J."/>
            <person name="Eynullazada K."/>
            <person name="Bayramov B."/>
            <person name="Abdulazimova A."/>
            <person name="Shahmuradov I."/>
        </authorList>
    </citation>
    <scope>NUCLEOTIDE SEQUENCE [LARGE SCALE GENOMIC DNA]</scope>
    <source>
        <strain evidence="3">cv. AG2017</strain>
        <tissue evidence="2">Leaf</tissue>
    </source>
</reference>
<name>A0A2I0LEU5_PUNGR</name>
<feature type="region of interest" description="Disordered" evidence="1">
    <location>
        <begin position="170"/>
        <end position="290"/>
    </location>
</feature>
<dbReference type="PANTHER" id="PTHR10799">
    <property type="entry name" value="SNF2/RAD54 HELICASE FAMILY"/>
    <property type="match status" value="1"/>
</dbReference>
<keyword evidence="3" id="KW-1185">Reference proteome</keyword>
<evidence type="ECO:0008006" key="4">
    <source>
        <dbReference type="Google" id="ProtNLM"/>
    </source>
</evidence>
<evidence type="ECO:0000313" key="2">
    <source>
        <dbReference type="EMBL" id="PKI79207.1"/>
    </source>
</evidence>
<dbReference type="Proteomes" id="UP000233551">
    <property type="component" value="Unassembled WGS sequence"/>
</dbReference>
<dbReference type="EMBL" id="PGOL01000016">
    <property type="protein sequence ID" value="PKI79207.1"/>
    <property type="molecule type" value="Genomic_DNA"/>
</dbReference>
<evidence type="ECO:0000313" key="3">
    <source>
        <dbReference type="Proteomes" id="UP000233551"/>
    </source>
</evidence>
<accession>A0A2I0LEU5</accession>
<feature type="compositionally biased region" description="Polar residues" evidence="1">
    <location>
        <begin position="261"/>
        <end position="279"/>
    </location>
</feature>
<comment type="caution">
    <text evidence="2">The sequence shown here is derived from an EMBL/GenBank/DDBJ whole genome shotgun (WGS) entry which is preliminary data.</text>
</comment>
<dbReference type="STRING" id="22663.A0A2I0LEU5"/>
<feature type="compositionally biased region" description="Basic and acidic residues" evidence="1">
    <location>
        <begin position="207"/>
        <end position="228"/>
    </location>
</feature>
<dbReference type="SUPFAM" id="SSF52540">
    <property type="entry name" value="P-loop containing nucleoside triphosphate hydrolases"/>
    <property type="match status" value="1"/>
</dbReference>
<protein>
    <recommendedName>
        <fullName evidence="4">Helicase C-terminal domain-containing protein</fullName>
    </recommendedName>
</protein>
<dbReference type="Gene3D" id="3.40.50.300">
    <property type="entry name" value="P-loop containing nucleotide triphosphate hydrolases"/>
    <property type="match status" value="1"/>
</dbReference>
<sequence>MTLPPPEYATAVGGIKDFNDVNSNYEIFLLSTRAGGLGIDLTVADTCIFSYLVWSGRSNVGQWTVGRGKPRDPGRWAIEARAVGIVWTLDQATEPRDQLGRKSRHISLDGSRLKLGTPWAEVETANSGSSETWAVETRAEPAWTGLVEALKSEQLGRSGSRNYGLTELVGDSEQPNKKKLLNLHPGPSESRTNRRLGSGLECGIVGDSERKGSAEEEREKEGKKKESVGLKANGLGFGPTLACPSLEGRNEAWASPESGLNPESQNRPDSAISQFTARFTSDFGFSESPP</sequence>
<dbReference type="InterPro" id="IPR027417">
    <property type="entry name" value="P-loop_NTPase"/>
</dbReference>
<gene>
    <name evidence="2" type="ORF">CRG98_000499</name>
</gene>
<evidence type="ECO:0000256" key="1">
    <source>
        <dbReference type="SAM" id="MobiDB-lite"/>
    </source>
</evidence>
<proteinExistence type="predicted"/>
<dbReference type="AlphaFoldDB" id="A0A2I0LEU5"/>
<organism evidence="2 3">
    <name type="scientific">Punica granatum</name>
    <name type="common">Pomegranate</name>
    <dbReference type="NCBI Taxonomy" id="22663"/>
    <lineage>
        <taxon>Eukaryota</taxon>
        <taxon>Viridiplantae</taxon>
        <taxon>Streptophyta</taxon>
        <taxon>Embryophyta</taxon>
        <taxon>Tracheophyta</taxon>
        <taxon>Spermatophyta</taxon>
        <taxon>Magnoliopsida</taxon>
        <taxon>eudicotyledons</taxon>
        <taxon>Gunneridae</taxon>
        <taxon>Pentapetalae</taxon>
        <taxon>rosids</taxon>
        <taxon>malvids</taxon>
        <taxon>Myrtales</taxon>
        <taxon>Lythraceae</taxon>
        <taxon>Punica</taxon>
    </lineage>
</organism>